<evidence type="ECO:0000256" key="5">
    <source>
        <dbReference type="SAM" id="MobiDB-lite"/>
    </source>
</evidence>
<keyword evidence="3 6" id="KW-1133">Transmembrane helix</keyword>
<dbReference type="AlphaFoldDB" id="A0A6G1HRF9"/>
<feature type="transmembrane region" description="Helical" evidence="6">
    <location>
        <begin position="219"/>
        <end position="238"/>
    </location>
</feature>
<feature type="transmembrane region" description="Helical" evidence="6">
    <location>
        <begin position="410"/>
        <end position="433"/>
    </location>
</feature>
<name>A0A6G1HRF9_9PEZI</name>
<keyword evidence="4 6" id="KW-0472">Membrane</keyword>
<protein>
    <submittedName>
        <fullName evidence="8">MFS general substrate transporter</fullName>
    </submittedName>
</protein>
<feature type="transmembrane region" description="Helical" evidence="6">
    <location>
        <begin position="591"/>
        <end position="609"/>
    </location>
</feature>
<evidence type="ECO:0000256" key="3">
    <source>
        <dbReference type="ARBA" id="ARBA00022989"/>
    </source>
</evidence>
<proteinExistence type="predicted"/>
<sequence>MSDLFRDSPLGAIIRWGSRGRLLKYPEERPDWECPEVYKKPENIQAALDALRAQIILEPLPNPTEPPIPEEKEREEPEEPARAVLEKIATHREETHGAHLETIKTARTTAGVERVGTRAGLQQSRTRSDLEAAFTHATLAAGPSRPIVPATLDDGTILVDWYTTDDPANPQNWSLGKKLFVTFQICSYTMAVYMGSSIYAPGELGIMKEFGVNAQLASMGLSMYVLAYGIGPMLWSPLSEIPSIGRNPPYIITFFIFWILVIPSAVVDNFAGLIVLRFLQGFFGSPCLATGGASLQDMFSLIKLPYVLSLWALAATCGPSLGPLISGFSVTVEGWRWSMWELLWLAGPIWVLLFLCLPETSSSTILLRRAQRLRKISGDNRLKSQSEIDEANMSVSQLVKENLLRPNQMMVLDPAVGFTALYTSLIYGIYYSFFEAFPLVYNEMYHFNLGEAGLAFLSITVGVFLSIVSYWSYVRFVMEPDIMKNGLGAPEKRLVPALFASLLCPAGLFIFGWASRPDIHYLVSMLGIVVFTGGIFVVLQCIFVYLPLTYPQYAASLFAGNDLCRSTLGCAAVHFARPLYNNLGVGRGCSLLGGLTAGCVFGVYALYVFGARLRAASRFAAK</sequence>
<dbReference type="Gene3D" id="1.20.1250.20">
    <property type="entry name" value="MFS general substrate transporter like domains"/>
    <property type="match status" value="1"/>
</dbReference>
<evidence type="ECO:0000256" key="2">
    <source>
        <dbReference type="ARBA" id="ARBA00022692"/>
    </source>
</evidence>
<feature type="transmembrane region" description="Helical" evidence="6">
    <location>
        <begin position="273"/>
        <end position="295"/>
    </location>
</feature>
<dbReference type="InterPro" id="IPR011701">
    <property type="entry name" value="MFS"/>
</dbReference>
<dbReference type="PANTHER" id="PTHR23502">
    <property type="entry name" value="MAJOR FACILITATOR SUPERFAMILY"/>
    <property type="match status" value="1"/>
</dbReference>
<dbReference type="GO" id="GO:0015244">
    <property type="term" value="F:fluconazole transmembrane transporter activity"/>
    <property type="evidence" value="ECO:0007669"/>
    <property type="project" value="TreeGrafter"/>
</dbReference>
<comment type="subcellular location">
    <subcellularLocation>
        <location evidence="1">Membrane</location>
        <topology evidence="1">Multi-pass membrane protein</topology>
    </subcellularLocation>
</comment>
<evidence type="ECO:0000313" key="8">
    <source>
        <dbReference type="EMBL" id="KAF2398427.1"/>
    </source>
</evidence>
<dbReference type="CDD" id="cd17323">
    <property type="entry name" value="MFS_Tpo1_MDR_like"/>
    <property type="match status" value="1"/>
</dbReference>
<evidence type="ECO:0000256" key="4">
    <source>
        <dbReference type="ARBA" id="ARBA00023136"/>
    </source>
</evidence>
<gene>
    <name evidence="8" type="ORF">EJ06DRAFT_513446</name>
</gene>
<evidence type="ECO:0000313" key="9">
    <source>
        <dbReference type="Proteomes" id="UP000799640"/>
    </source>
</evidence>
<dbReference type="PROSITE" id="PS50850">
    <property type="entry name" value="MFS"/>
    <property type="match status" value="1"/>
</dbReference>
<keyword evidence="2 6" id="KW-0812">Transmembrane</keyword>
<feature type="transmembrane region" description="Helical" evidence="6">
    <location>
        <begin position="519"/>
        <end position="546"/>
    </location>
</feature>
<keyword evidence="9" id="KW-1185">Reference proteome</keyword>
<evidence type="ECO:0000256" key="6">
    <source>
        <dbReference type="SAM" id="Phobius"/>
    </source>
</evidence>
<feature type="domain" description="Major facilitator superfamily (MFS) profile" evidence="7">
    <location>
        <begin position="181"/>
        <end position="622"/>
    </location>
</feature>
<feature type="transmembrane region" description="Helical" evidence="6">
    <location>
        <begin position="179"/>
        <end position="199"/>
    </location>
</feature>
<dbReference type="PANTHER" id="PTHR23502:SF23">
    <property type="entry name" value="FLUCONAZOLE RESISTANCE PROTEIN 1"/>
    <property type="match status" value="1"/>
</dbReference>
<feature type="region of interest" description="Disordered" evidence="5">
    <location>
        <begin position="58"/>
        <end position="80"/>
    </location>
</feature>
<dbReference type="FunFam" id="1.20.1250.20:FF:000011">
    <property type="entry name" value="MFS multidrug transporter, putative"/>
    <property type="match status" value="1"/>
</dbReference>
<feature type="transmembrane region" description="Helical" evidence="6">
    <location>
        <begin position="307"/>
        <end position="330"/>
    </location>
</feature>
<dbReference type="EMBL" id="ML996700">
    <property type="protein sequence ID" value="KAF2398427.1"/>
    <property type="molecule type" value="Genomic_DNA"/>
</dbReference>
<organism evidence="8 9">
    <name type="scientific">Trichodelitschia bisporula</name>
    <dbReference type="NCBI Taxonomy" id="703511"/>
    <lineage>
        <taxon>Eukaryota</taxon>
        <taxon>Fungi</taxon>
        <taxon>Dikarya</taxon>
        <taxon>Ascomycota</taxon>
        <taxon>Pezizomycotina</taxon>
        <taxon>Dothideomycetes</taxon>
        <taxon>Dothideomycetes incertae sedis</taxon>
        <taxon>Phaeotrichales</taxon>
        <taxon>Phaeotrichaceae</taxon>
        <taxon>Trichodelitschia</taxon>
    </lineage>
</organism>
<dbReference type="Pfam" id="PF07690">
    <property type="entry name" value="MFS_1"/>
    <property type="match status" value="1"/>
</dbReference>
<accession>A0A6G1HRF9</accession>
<dbReference type="InterPro" id="IPR036259">
    <property type="entry name" value="MFS_trans_sf"/>
</dbReference>
<evidence type="ECO:0000256" key="1">
    <source>
        <dbReference type="ARBA" id="ARBA00004141"/>
    </source>
</evidence>
<dbReference type="InterPro" id="IPR020846">
    <property type="entry name" value="MFS_dom"/>
</dbReference>
<dbReference type="SUPFAM" id="SSF103473">
    <property type="entry name" value="MFS general substrate transporter"/>
    <property type="match status" value="1"/>
</dbReference>
<dbReference type="OrthoDB" id="3357846at2759"/>
<feature type="transmembrane region" description="Helical" evidence="6">
    <location>
        <begin position="250"/>
        <end position="267"/>
    </location>
</feature>
<reference evidence="8" key="1">
    <citation type="journal article" date="2020" name="Stud. Mycol.">
        <title>101 Dothideomycetes genomes: a test case for predicting lifestyles and emergence of pathogens.</title>
        <authorList>
            <person name="Haridas S."/>
            <person name="Albert R."/>
            <person name="Binder M."/>
            <person name="Bloem J."/>
            <person name="Labutti K."/>
            <person name="Salamov A."/>
            <person name="Andreopoulos B."/>
            <person name="Baker S."/>
            <person name="Barry K."/>
            <person name="Bills G."/>
            <person name="Bluhm B."/>
            <person name="Cannon C."/>
            <person name="Castanera R."/>
            <person name="Culley D."/>
            <person name="Daum C."/>
            <person name="Ezra D."/>
            <person name="Gonzalez J."/>
            <person name="Henrissat B."/>
            <person name="Kuo A."/>
            <person name="Liang C."/>
            <person name="Lipzen A."/>
            <person name="Lutzoni F."/>
            <person name="Magnuson J."/>
            <person name="Mondo S."/>
            <person name="Nolan M."/>
            <person name="Ohm R."/>
            <person name="Pangilinan J."/>
            <person name="Park H.-J."/>
            <person name="Ramirez L."/>
            <person name="Alfaro M."/>
            <person name="Sun H."/>
            <person name="Tritt A."/>
            <person name="Yoshinaga Y."/>
            <person name="Zwiers L.-H."/>
            <person name="Turgeon B."/>
            <person name="Goodwin S."/>
            <person name="Spatafora J."/>
            <person name="Crous P."/>
            <person name="Grigoriev I."/>
        </authorList>
    </citation>
    <scope>NUCLEOTIDE SEQUENCE</scope>
    <source>
        <strain evidence="8">CBS 262.69</strain>
    </source>
</reference>
<feature type="compositionally biased region" description="Basic and acidic residues" evidence="5">
    <location>
        <begin position="69"/>
        <end position="80"/>
    </location>
</feature>
<evidence type="ECO:0000259" key="7">
    <source>
        <dbReference type="PROSITE" id="PS50850"/>
    </source>
</evidence>
<feature type="transmembrane region" description="Helical" evidence="6">
    <location>
        <begin position="494"/>
        <end position="513"/>
    </location>
</feature>
<dbReference type="GO" id="GO:0005886">
    <property type="term" value="C:plasma membrane"/>
    <property type="evidence" value="ECO:0007669"/>
    <property type="project" value="TreeGrafter"/>
</dbReference>
<feature type="transmembrane region" description="Helical" evidence="6">
    <location>
        <begin position="453"/>
        <end position="473"/>
    </location>
</feature>
<dbReference type="GO" id="GO:1990961">
    <property type="term" value="P:xenobiotic detoxification by transmembrane export across the plasma membrane"/>
    <property type="evidence" value="ECO:0007669"/>
    <property type="project" value="TreeGrafter"/>
</dbReference>
<feature type="transmembrane region" description="Helical" evidence="6">
    <location>
        <begin position="342"/>
        <end position="367"/>
    </location>
</feature>
<dbReference type="Proteomes" id="UP000799640">
    <property type="component" value="Unassembled WGS sequence"/>
</dbReference>